<name>A0A1Y2F7W5_PROLT</name>
<evidence type="ECO:0000256" key="9">
    <source>
        <dbReference type="ARBA" id="ARBA00022842"/>
    </source>
</evidence>
<reference evidence="16 17" key="1">
    <citation type="submission" date="2016-07" db="EMBL/GenBank/DDBJ databases">
        <title>Pervasive Adenine N6-methylation of Active Genes in Fungi.</title>
        <authorList>
            <consortium name="DOE Joint Genome Institute"/>
            <person name="Mondo S.J."/>
            <person name="Dannebaum R.O."/>
            <person name="Kuo R.C."/>
            <person name="Labutti K."/>
            <person name="Haridas S."/>
            <person name="Kuo A."/>
            <person name="Salamov A."/>
            <person name="Ahrendt S.R."/>
            <person name="Lipzen A."/>
            <person name="Sullivan W."/>
            <person name="Andreopoulos W.B."/>
            <person name="Clum A."/>
            <person name="Lindquist E."/>
            <person name="Daum C."/>
            <person name="Ramamoorthy G.K."/>
            <person name="Gryganskyi A."/>
            <person name="Culley D."/>
            <person name="Magnuson J.K."/>
            <person name="James T.Y."/>
            <person name="O'Malley M.A."/>
            <person name="Stajich J.E."/>
            <person name="Spatafora J.W."/>
            <person name="Visel A."/>
            <person name="Grigoriev I.V."/>
        </authorList>
    </citation>
    <scope>NUCLEOTIDE SEQUENCE [LARGE SCALE GENOMIC DNA]</scope>
    <source>
        <strain evidence="16 17">12-1054</strain>
    </source>
</reference>
<keyword evidence="12" id="KW-0464">Manganese</keyword>
<evidence type="ECO:0000256" key="3">
    <source>
        <dbReference type="ARBA" id="ARBA00007769"/>
    </source>
</evidence>
<dbReference type="InterPro" id="IPR004429">
    <property type="entry name" value="Isopropylmalate_DH"/>
</dbReference>
<dbReference type="SMART" id="SM01329">
    <property type="entry name" value="Iso_dh"/>
    <property type="match status" value="1"/>
</dbReference>
<keyword evidence="7" id="KW-0028">Amino-acid biosynthesis</keyword>
<evidence type="ECO:0000256" key="14">
    <source>
        <dbReference type="RuleBase" id="RU004443"/>
    </source>
</evidence>
<accession>A0A1Y2F7W5</accession>
<dbReference type="PANTHER" id="PTHR42979">
    <property type="entry name" value="3-ISOPROPYLMALATE DEHYDROGENASE"/>
    <property type="match status" value="1"/>
</dbReference>
<dbReference type="InterPro" id="IPR024084">
    <property type="entry name" value="IsoPropMal-DH-like_dom"/>
</dbReference>
<organism evidence="16 17">
    <name type="scientific">Protomyces lactucae-debilis</name>
    <dbReference type="NCBI Taxonomy" id="2754530"/>
    <lineage>
        <taxon>Eukaryota</taxon>
        <taxon>Fungi</taxon>
        <taxon>Dikarya</taxon>
        <taxon>Ascomycota</taxon>
        <taxon>Taphrinomycotina</taxon>
        <taxon>Taphrinomycetes</taxon>
        <taxon>Taphrinales</taxon>
        <taxon>Protomycetaceae</taxon>
        <taxon>Protomyces</taxon>
    </lineage>
</organism>
<protein>
    <recommendedName>
        <fullName evidence="5">3-isopropylmalate dehydrogenase</fullName>
        <ecNumber evidence="5">1.1.1.85</ecNumber>
    </recommendedName>
</protein>
<dbReference type="PANTHER" id="PTHR42979:SF4">
    <property type="entry name" value="3-ISOPROPYLMALATE DEHYDROGENASE"/>
    <property type="match status" value="1"/>
</dbReference>
<evidence type="ECO:0000256" key="1">
    <source>
        <dbReference type="ARBA" id="ARBA00001936"/>
    </source>
</evidence>
<dbReference type="OrthoDB" id="419183at2759"/>
<evidence type="ECO:0000313" key="16">
    <source>
        <dbReference type="EMBL" id="ORY79564.1"/>
    </source>
</evidence>
<evidence type="ECO:0000256" key="5">
    <source>
        <dbReference type="ARBA" id="ARBA00013101"/>
    </source>
</evidence>
<evidence type="ECO:0000256" key="4">
    <source>
        <dbReference type="ARBA" id="ARBA00011738"/>
    </source>
</evidence>
<evidence type="ECO:0000256" key="12">
    <source>
        <dbReference type="ARBA" id="ARBA00023211"/>
    </source>
</evidence>
<sequence>MNILLLPGDGIGPDVVAEAQKILALFPQFKTTTALFGGCSIDAHGTSLTDEVLQQALDADAILMGAVGGPKWGTGKVRPEQGLLKLRSKLDVFANIRPCSFPAEGLRKLSPLKEDKTKGTDVTVVRELCGGAYFGAKHEASEHDGKYAMDEWPYHLSEIERIVRVAAKMAQDEKRPLLSIDKANVLATSRLWRQTVDRIRQEEFPDVAFNGHHLVDSAAMMVVLNPTKFNGICVTENLMGDIISDCLSAVPGTLGVMPSASIAGAPPCKGLYEPIHGSAPDIAGKGIANPVGTILSVAMMFELTFSLHKEAAAIREAVRLVLEDKVLGGMEMRTRDLQGTHSTSEIGTAICTETKRILGL</sequence>
<comment type="cofactor">
    <cofactor evidence="2">
        <name>Mg(2+)</name>
        <dbReference type="ChEBI" id="CHEBI:18420"/>
    </cofactor>
</comment>
<keyword evidence="10 14" id="KW-0560">Oxidoreductase</keyword>
<dbReference type="OMA" id="LWRETVQ"/>
<keyword evidence="13" id="KW-0100">Branched-chain amino acid biosynthesis</keyword>
<comment type="cofactor">
    <cofactor evidence="1">
        <name>Mn(2+)</name>
        <dbReference type="ChEBI" id="CHEBI:29035"/>
    </cofactor>
</comment>
<evidence type="ECO:0000256" key="10">
    <source>
        <dbReference type="ARBA" id="ARBA00023002"/>
    </source>
</evidence>
<dbReference type="STRING" id="56484.A0A1Y2F7W5"/>
<keyword evidence="6" id="KW-0432">Leucine biosynthesis</keyword>
<comment type="subunit">
    <text evidence="4">Homodimer.</text>
</comment>
<dbReference type="EC" id="1.1.1.85" evidence="5"/>
<evidence type="ECO:0000259" key="15">
    <source>
        <dbReference type="SMART" id="SM01329"/>
    </source>
</evidence>
<evidence type="ECO:0000256" key="13">
    <source>
        <dbReference type="ARBA" id="ARBA00023304"/>
    </source>
</evidence>
<dbReference type="RefSeq" id="XP_040723935.1">
    <property type="nucleotide sequence ID" value="XM_040869754.1"/>
</dbReference>
<evidence type="ECO:0000256" key="6">
    <source>
        <dbReference type="ARBA" id="ARBA00022430"/>
    </source>
</evidence>
<dbReference type="GO" id="GO:0009098">
    <property type="term" value="P:L-leucine biosynthetic process"/>
    <property type="evidence" value="ECO:0007669"/>
    <property type="project" value="UniProtKB-KW"/>
</dbReference>
<evidence type="ECO:0000313" key="17">
    <source>
        <dbReference type="Proteomes" id="UP000193685"/>
    </source>
</evidence>
<gene>
    <name evidence="16" type="ORF">BCR37DRAFT_381766</name>
</gene>
<keyword evidence="8" id="KW-0479">Metal-binding</keyword>
<dbReference type="SUPFAM" id="SSF53659">
    <property type="entry name" value="Isocitrate/Isopropylmalate dehydrogenase-like"/>
    <property type="match status" value="1"/>
</dbReference>
<evidence type="ECO:0000256" key="8">
    <source>
        <dbReference type="ARBA" id="ARBA00022723"/>
    </source>
</evidence>
<evidence type="ECO:0000256" key="11">
    <source>
        <dbReference type="ARBA" id="ARBA00023027"/>
    </source>
</evidence>
<dbReference type="NCBIfam" id="TIGR00169">
    <property type="entry name" value="leuB"/>
    <property type="match status" value="1"/>
</dbReference>
<feature type="domain" description="Isopropylmalate dehydrogenase-like" evidence="15">
    <location>
        <begin position="2"/>
        <end position="350"/>
    </location>
</feature>
<dbReference type="Proteomes" id="UP000193685">
    <property type="component" value="Unassembled WGS sequence"/>
</dbReference>
<keyword evidence="17" id="KW-1185">Reference proteome</keyword>
<dbReference type="GO" id="GO:0046872">
    <property type="term" value="F:metal ion binding"/>
    <property type="evidence" value="ECO:0007669"/>
    <property type="project" value="UniProtKB-KW"/>
</dbReference>
<proteinExistence type="inferred from homology"/>
<dbReference type="GO" id="GO:0003862">
    <property type="term" value="F:3-isopropylmalate dehydrogenase activity"/>
    <property type="evidence" value="ECO:0007669"/>
    <property type="project" value="UniProtKB-EC"/>
</dbReference>
<dbReference type="FunFam" id="3.40.718.10:FF:000006">
    <property type="entry name" value="3-isopropylmalate dehydrogenase"/>
    <property type="match status" value="1"/>
</dbReference>
<comment type="similarity">
    <text evidence="3 14">Belongs to the isocitrate and isopropylmalate dehydrogenases family.</text>
</comment>
<keyword evidence="9" id="KW-0460">Magnesium</keyword>
<dbReference type="GO" id="GO:0005829">
    <property type="term" value="C:cytosol"/>
    <property type="evidence" value="ECO:0007669"/>
    <property type="project" value="TreeGrafter"/>
</dbReference>
<keyword evidence="11" id="KW-0520">NAD</keyword>
<dbReference type="Gene3D" id="3.40.718.10">
    <property type="entry name" value="Isopropylmalate Dehydrogenase"/>
    <property type="match status" value="1"/>
</dbReference>
<dbReference type="Pfam" id="PF00180">
    <property type="entry name" value="Iso_dh"/>
    <property type="match status" value="1"/>
</dbReference>
<evidence type="ECO:0000256" key="7">
    <source>
        <dbReference type="ARBA" id="ARBA00022605"/>
    </source>
</evidence>
<dbReference type="EMBL" id="MCFI01000015">
    <property type="protein sequence ID" value="ORY79564.1"/>
    <property type="molecule type" value="Genomic_DNA"/>
</dbReference>
<dbReference type="AlphaFoldDB" id="A0A1Y2F7W5"/>
<dbReference type="GeneID" id="63786353"/>
<evidence type="ECO:0000256" key="2">
    <source>
        <dbReference type="ARBA" id="ARBA00001946"/>
    </source>
</evidence>
<comment type="caution">
    <text evidence="16">The sequence shown here is derived from an EMBL/GenBank/DDBJ whole genome shotgun (WGS) entry which is preliminary data.</text>
</comment>